<keyword evidence="15" id="KW-1185">Reference proteome</keyword>
<feature type="domain" description="AAA+ ATPase" evidence="13">
    <location>
        <begin position="37"/>
        <end position="181"/>
    </location>
</feature>
<gene>
    <name evidence="11" type="primary">dnaX</name>
    <name evidence="14" type="ORF">SAMN04488509_101342</name>
</gene>
<evidence type="ECO:0000256" key="12">
    <source>
        <dbReference type="SAM" id="MobiDB-lite"/>
    </source>
</evidence>
<dbReference type="GO" id="GO:0006261">
    <property type="term" value="P:DNA-templated DNA replication"/>
    <property type="evidence" value="ECO:0007669"/>
    <property type="project" value="TreeGrafter"/>
</dbReference>
<dbReference type="Gene3D" id="1.10.8.60">
    <property type="match status" value="1"/>
</dbReference>
<dbReference type="OrthoDB" id="9810148at2"/>
<dbReference type="Proteomes" id="UP000199603">
    <property type="component" value="Unassembled WGS sequence"/>
</dbReference>
<evidence type="ECO:0000256" key="3">
    <source>
        <dbReference type="ARBA" id="ARBA00022695"/>
    </source>
</evidence>
<feature type="region of interest" description="Disordered" evidence="12">
    <location>
        <begin position="459"/>
        <end position="519"/>
    </location>
</feature>
<feature type="region of interest" description="Disordered" evidence="12">
    <location>
        <begin position="414"/>
        <end position="445"/>
    </location>
</feature>
<proteinExistence type="inferred from homology"/>
<evidence type="ECO:0000313" key="14">
    <source>
        <dbReference type="EMBL" id="SDD12541.1"/>
    </source>
</evidence>
<name>A0A1G6S782_9GAMM</name>
<dbReference type="SUPFAM" id="SSF52540">
    <property type="entry name" value="P-loop containing nucleoside triphosphate hydrolases"/>
    <property type="match status" value="1"/>
</dbReference>
<dbReference type="InterPro" id="IPR027417">
    <property type="entry name" value="P-loop_NTPase"/>
</dbReference>
<dbReference type="GO" id="GO:0046872">
    <property type="term" value="F:metal ion binding"/>
    <property type="evidence" value="ECO:0007669"/>
    <property type="project" value="UniProtKB-KW"/>
</dbReference>
<dbReference type="PANTHER" id="PTHR11669:SF0">
    <property type="entry name" value="PROTEIN STICHEL-LIKE 2"/>
    <property type="match status" value="1"/>
</dbReference>
<keyword evidence="3 11" id="KW-0548">Nucleotidyltransferase</keyword>
<keyword evidence="8 11" id="KW-0067">ATP-binding</keyword>
<dbReference type="SUPFAM" id="SSF48019">
    <property type="entry name" value="post-AAA+ oligomerization domain-like"/>
    <property type="match status" value="1"/>
</dbReference>
<keyword evidence="6 11" id="KW-0547">Nucleotide-binding</keyword>
<sequence>MSYLVLARKWRPRRFAELVGQEHVVRALTHALESGRVHHAFLFTGTRGVGKTTIARIFAKSLNCESGQGAEPCGECSVCRDVDAGRFVDLLEIDAASNTGVDDVRELIDNAQYMPARGRTKVYLIDEVHMLSKPAFNALLKTLEEPPGHVKFLLATTDPEKVLPTVLSRCLQFNLKRLTVEQIQTQMTAILGAEGIEAEAAAIAQLARAADGSLRDGLSLLDQAIAYGGGALREPEVRAMLGTVDRAQVGALIEALVAADGERLLATVDSIASFAPDFGAALDALAEALHRLQLTQLVPSAAVEDERLDLKSLAERVPAERVQLWYQMALQGRRELPMAPSERIGFEMALLRMLAFAGFDPDAVPARPSGSAARTEPARSATLRTESPARVTESAAPRSVAGASDAIARLSAVFDDSPARSRGPTAEAPASPRAQAPSPVMAALARSGAAALRMAPEPEALPLASPPPRAEPRRESFDPPREPSEALPRPVMAATSLAAAPPWDAAPTTQPPRGGETPFPAVALPSAAEDSTTTTAAVDVVRPMLKAVDAPPARLLDHEDWLDLQARCGLGGPVRELAAHSVFAGYDGIRLKLSLPSRLEHLRLDGTITALAAKLGEALGEPPRIEFISEELQRETLHARTHRQRGERQAAAEESFQNHPAVRRLIDQHGLRLVPDSIRPLDE</sequence>
<dbReference type="EC" id="2.7.7.7" evidence="11"/>
<feature type="compositionally biased region" description="Low complexity" evidence="12">
    <location>
        <begin position="490"/>
        <end position="512"/>
    </location>
</feature>
<reference evidence="14 15" key="1">
    <citation type="submission" date="2016-10" db="EMBL/GenBank/DDBJ databases">
        <authorList>
            <person name="de Groot N.N."/>
        </authorList>
    </citation>
    <scope>NUCLEOTIDE SEQUENCE [LARGE SCALE GENOMIC DNA]</scope>
    <source>
        <strain evidence="14 15">DSM 16957</strain>
    </source>
</reference>
<dbReference type="NCBIfam" id="TIGR02397">
    <property type="entry name" value="dnaX_nterm"/>
    <property type="match status" value="1"/>
</dbReference>
<dbReference type="Gene3D" id="1.20.272.10">
    <property type="match status" value="1"/>
</dbReference>
<dbReference type="Pfam" id="PF22608">
    <property type="entry name" value="DNAX_ATPase_lid"/>
    <property type="match status" value="1"/>
</dbReference>
<dbReference type="CDD" id="cd00009">
    <property type="entry name" value="AAA"/>
    <property type="match status" value="1"/>
</dbReference>
<protein>
    <recommendedName>
        <fullName evidence="11">DNA polymerase III subunit gamma/tau</fullName>
        <ecNumber evidence="11">2.7.7.7</ecNumber>
    </recommendedName>
</protein>
<dbReference type="InterPro" id="IPR050238">
    <property type="entry name" value="DNA_Rep/Repair_Clamp_Loader"/>
</dbReference>
<dbReference type="Pfam" id="PF12169">
    <property type="entry name" value="DNA_pol3_gamma3"/>
    <property type="match status" value="1"/>
</dbReference>
<dbReference type="RefSeq" id="WP_091238035.1">
    <property type="nucleotide sequence ID" value="NZ_FNAG01000001.1"/>
</dbReference>
<evidence type="ECO:0000256" key="2">
    <source>
        <dbReference type="ARBA" id="ARBA00022679"/>
    </source>
</evidence>
<feature type="region of interest" description="Disordered" evidence="12">
    <location>
        <begin position="366"/>
        <end position="402"/>
    </location>
</feature>
<dbReference type="InterPro" id="IPR038249">
    <property type="entry name" value="PolIII_tau_V_sf"/>
</dbReference>
<evidence type="ECO:0000256" key="10">
    <source>
        <dbReference type="ARBA" id="ARBA00049244"/>
    </source>
</evidence>
<dbReference type="FunFam" id="1.10.8.60:FF:000013">
    <property type="entry name" value="DNA polymerase III subunit gamma/tau"/>
    <property type="match status" value="1"/>
</dbReference>
<organism evidence="14 15">
    <name type="scientific">Aquimonas voraii</name>
    <dbReference type="NCBI Taxonomy" id="265719"/>
    <lineage>
        <taxon>Bacteria</taxon>
        <taxon>Pseudomonadati</taxon>
        <taxon>Pseudomonadota</taxon>
        <taxon>Gammaproteobacteria</taxon>
        <taxon>Lysobacterales</taxon>
        <taxon>Lysobacteraceae</taxon>
        <taxon>Aquimonas</taxon>
    </lineage>
</organism>
<dbReference type="Gene3D" id="3.40.50.300">
    <property type="entry name" value="P-loop containing nucleotide triphosphate hydrolases"/>
    <property type="match status" value="1"/>
</dbReference>
<dbReference type="GO" id="GO:0005524">
    <property type="term" value="F:ATP binding"/>
    <property type="evidence" value="ECO:0007669"/>
    <property type="project" value="UniProtKB-KW"/>
</dbReference>
<evidence type="ECO:0000256" key="6">
    <source>
        <dbReference type="ARBA" id="ARBA00022741"/>
    </source>
</evidence>
<dbReference type="NCBIfam" id="NF005942">
    <property type="entry name" value="PRK07994.1"/>
    <property type="match status" value="1"/>
</dbReference>
<dbReference type="InterPro" id="IPR001270">
    <property type="entry name" value="ClpA/B"/>
</dbReference>
<dbReference type="FunFam" id="1.20.272.10:FF:000003">
    <property type="entry name" value="DNA polymerase III subunit gamma/tau"/>
    <property type="match status" value="1"/>
</dbReference>
<feature type="compositionally biased region" description="Basic and acidic residues" evidence="12">
    <location>
        <begin position="470"/>
        <end position="484"/>
    </location>
</feature>
<dbReference type="GO" id="GO:0003677">
    <property type="term" value="F:DNA binding"/>
    <property type="evidence" value="ECO:0007669"/>
    <property type="project" value="InterPro"/>
</dbReference>
<dbReference type="PANTHER" id="PTHR11669">
    <property type="entry name" value="REPLICATION FACTOR C / DNA POLYMERASE III GAMMA-TAU SUBUNIT"/>
    <property type="match status" value="1"/>
</dbReference>
<dbReference type="GO" id="GO:0009360">
    <property type="term" value="C:DNA polymerase III complex"/>
    <property type="evidence" value="ECO:0007669"/>
    <property type="project" value="InterPro"/>
</dbReference>
<evidence type="ECO:0000256" key="9">
    <source>
        <dbReference type="ARBA" id="ARBA00022932"/>
    </source>
</evidence>
<dbReference type="InterPro" id="IPR008921">
    <property type="entry name" value="DNA_pol3_clamp-load_cplx_C"/>
</dbReference>
<dbReference type="PRINTS" id="PR00300">
    <property type="entry name" value="CLPPROTEASEA"/>
</dbReference>
<keyword evidence="9 11" id="KW-0239">DNA-directed DNA polymerase</keyword>
<evidence type="ECO:0000256" key="4">
    <source>
        <dbReference type="ARBA" id="ARBA00022705"/>
    </source>
</evidence>
<evidence type="ECO:0000256" key="8">
    <source>
        <dbReference type="ARBA" id="ARBA00022840"/>
    </source>
</evidence>
<comment type="function">
    <text evidence="11">DNA polymerase III is a complex, multichain enzyme responsible for most of the replicative synthesis in bacteria. This DNA polymerase also exhibits 3' to 5' exonuclease activity.</text>
</comment>
<evidence type="ECO:0000259" key="13">
    <source>
        <dbReference type="SMART" id="SM00382"/>
    </source>
</evidence>
<accession>A0A1G6S782</accession>
<dbReference type="SMART" id="SM00382">
    <property type="entry name" value="AAA"/>
    <property type="match status" value="1"/>
</dbReference>
<dbReference type="InterPro" id="IPR003593">
    <property type="entry name" value="AAA+_ATPase"/>
</dbReference>
<feature type="compositionally biased region" description="Low complexity" evidence="12">
    <location>
        <begin position="426"/>
        <end position="445"/>
    </location>
</feature>
<evidence type="ECO:0000256" key="11">
    <source>
        <dbReference type="RuleBase" id="RU364063"/>
    </source>
</evidence>
<evidence type="ECO:0000256" key="1">
    <source>
        <dbReference type="ARBA" id="ARBA00006360"/>
    </source>
</evidence>
<dbReference type="Gene3D" id="3.30.300.150">
    <property type="entry name" value="DNA polymerase III, tau subunit, domain V"/>
    <property type="match status" value="1"/>
</dbReference>
<comment type="similarity">
    <text evidence="1 11">Belongs to the DnaX/STICHEL family.</text>
</comment>
<comment type="catalytic activity">
    <reaction evidence="10 11">
        <text>DNA(n) + a 2'-deoxyribonucleoside 5'-triphosphate = DNA(n+1) + diphosphate</text>
        <dbReference type="Rhea" id="RHEA:22508"/>
        <dbReference type="Rhea" id="RHEA-COMP:17339"/>
        <dbReference type="Rhea" id="RHEA-COMP:17340"/>
        <dbReference type="ChEBI" id="CHEBI:33019"/>
        <dbReference type="ChEBI" id="CHEBI:61560"/>
        <dbReference type="ChEBI" id="CHEBI:173112"/>
        <dbReference type="EC" id="2.7.7.7"/>
    </reaction>
</comment>
<dbReference type="STRING" id="265719.SAMN04488509_101342"/>
<keyword evidence="5" id="KW-0479">Metal-binding</keyword>
<keyword evidence="7" id="KW-0862">Zinc</keyword>
<comment type="subunit">
    <text evidence="11">DNA polymerase III contains a core (composed of alpha, epsilon and theta chains) that associates with a tau subunit. This core dimerizes to form the POLIII' complex. PolIII' associates with the gamma complex (composed of gamma, delta, delta', psi and chi chains) and with the beta chain to form the complete DNA polymerase III complex.</text>
</comment>
<dbReference type="FunFam" id="3.40.50.300:FF:000014">
    <property type="entry name" value="DNA polymerase III subunit gamma/tau"/>
    <property type="match status" value="1"/>
</dbReference>
<dbReference type="InterPro" id="IPR022754">
    <property type="entry name" value="DNA_pol_III_gamma-3"/>
</dbReference>
<evidence type="ECO:0000256" key="7">
    <source>
        <dbReference type="ARBA" id="ARBA00022833"/>
    </source>
</evidence>
<dbReference type="InterPro" id="IPR012763">
    <property type="entry name" value="DNA_pol_III_sug/sutau_N"/>
</dbReference>
<dbReference type="GO" id="GO:0003887">
    <property type="term" value="F:DNA-directed DNA polymerase activity"/>
    <property type="evidence" value="ECO:0007669"/>
    <property type="project" value="UniProtKB-KW"/>
</dbReference>
<evidence type="ECO:0000256" key="5">
    <source>
        <dbReference type="ARBA" id="ARBA00022723"/>
    </source>
</evidence>
<dbReference type="AlphaFoldDB" id="A0A1G6S782"/>
<keyword evidence="2 11" id="KW-0808">Transferase</keyword>
<dbReference type="EMBL" id="FNAG01000001">
    <property type="protein sequence ID" value="SDD12541.1"/>
    <property type="molecule type" value="Genomic_DNA"/>
</dbReference>
<evidence type="ECO:0000313" key="15">
    <source>
        <dbReference type="Proteomes" id="UP000199603"/>
    </source>
</evidence>
<dbReference type="InterPro" id="IPR045085">
    <property type="entry name" value="HLD_clamp_pol_III_gamma_tau"/>
</dbReference>
<keyword evidence="4 11" id="KW-0235">DNA replication</keyword>
<dbReference type="Pfam" id="PF13177">
    <property type="entry name" value="DNA_pol3_delta2"/>
    <property type="match status" value="1"/>
</dbReference>